<evidence type="ECO:0000313" key="1">
    <source>
        <dbReference type="EMBL" id="KAF7262850.1"/>
    </source>
</evidence>
<dbReference type="AlphaFoldDB" id="A0A834HIP5"/>
<evidence type="ECO:0000313" key="2">
    <source>
        <dbReference type="EMBL" id="KAF7262851.1"/>
    </source>
</evidence>
<dbReference type="EMBL" id="JAACXV010023754">
    <property type="protein sequence ID" value="KAF7262851.1"/>
    <property type="molecule type" value="Genomic_DNA"/>
</dbReference>
<evidence type="ECO:0000313" key="3">
    <source>
        <dbReference type="Proteomes" id="UP000625711"/>
    </source>
</evidence>
<name>A0A834HIP5_RHYFE</name>
<keyword evidence="3" id="KW-1185">Reference proteome</keyword>
<comment type="caution">
    <text evidence="1">The sequence shown here is derived from an EMBL/GenBank/DDBJ whole genome shotgun (WGS) entry which is preliminary data.</text>
</comment>
<dbReference type="EMBL" id="JAACXV010023755">
    <property type="protein sequence ID" value="KAF7262850.1"/>
    <property type="molecule type" value="Genomic_DNA"/>
</dbReference>
<feature type="non-terminal residue" evidence="1">
    <location>
        <position position="1"/>
    </location>
</feature>
<sequence>LSLFTPTCGWLPTVSSTKYGRKLDEELIPKIHSEESGERKLNQT</sequence>
<dbReference type="Proteomes" id="UP000625711">
    <property type="component" value="Unassembled WGS sequence"/>
</dbReference>
<reference evidence="1" key="1">
    <citation type="submission" date="2020-08" db="EMBL/GenBank/DDBJ databases">
        <title>Genome sequencing and assembly of the red palm weevil Rhynchophorus ferrugineus.</title>
        <authorList>
            <person name="Dias G.B."/>
            <person name="Bergman C.M."/>
            <person name="Manee M."/>
        </authorList>
    </citation>
    <scope>NUCLEOTIDE SEQUENCE</scope>
    <source>
        <strain evidence="1">AA-2017</strain>
        <tissue evidence="1">Whole larva</tissue>
    </source>
</reference>
<protein>
    <submittedName>
        <fullName evidence="1">Uncharacterized protein</fullName>
    </submittedName>
</protein>
<proteinExistence type="predicted"/>
<gene>
    <name evidence="2" type="ORF">GWI33_003982</name>
    <name evidence="1" type="ORF">GWI33_003983</name>
</gene>
<accession>A0A834HIP5</accession>
<organism evidence="1 3">
    <name type="scientific">Rhynchophorus ferrugineus</name>
    <name type="common">Red palm weevil</name>
    <name type="synonym">Curculio ferrugineus</name>
    <dbReference type="NCBI Taxonomy" id="354439"/>
    <lineage>
        <taxon>Eukaryota</taxon>
        <taxon>Metazoa</taxon>
        <taxon>Ecdysozoa</taxon>
        <taxon>Arthropoda</taxon>
        <taxon>Hexapoda</taxon>
        <taxon>Insecta</taxon>
        <taxon>Pterygota</taxon>
        <taxon>Neoptera</taxon>
        <taxon>Endopterygota</taxon>
        <taxon>Coleoptera</taxon>
        <taxon>Polyphaga</taxon>
        <taxon>Cucujiformia</taxon>
        <taxon>Curculionidae</taxon>
        <taxon>Dryophthorinae</taxon>
        <taxon>Rhynchophorus</taxon>
    </lineage>
</organism>